<comment type="caution">
    <text evidence="1">The sequence shown here is derived from an EMBL/GenBank/DDBJ whole genome shotgun (WGS) entry which is preliminary data.</text>
</comment>
<accession>A0ACC4DUK0</accession>
<organism evidence="1 2">
    <name type="scientific">Purpureocillium lilacinum</name>
    <name type="common">Paecilomyces lilacinus</name>
    <dbReference type="NCBI Taxonomy" id="33203"/>
    <lineage>
        <taxon>Eukaryota</taxon>
        <taxon>Fungi</taxon>
        <taxon>Dikarya</taxon>
        <taxon>Ascomycota</taxon>
        <taxon>Pezizomycotina</taxon>
        <taxon>Sordariomycetes</taxon>
        <taxon>Hypocreomycetidae</taxon>
        <taxon>Hypocreales</taxon>
        <taxon>Ophiocordycipitaceae</taxon>
        <taxon>Purpureocillium</taxon>
    </lineage>
</organism>
<keyword evidence="2" id="KW-1185">Reference proteome</keyword>
<sequence length="233" mass="24553">MASLVPHVLAPARALALVRHQRLVITLGCAVLGLLCAIAARRPPLPPPPPRRPACTAKTPTSHPRSATTPSVLRDYLALASGPRRCSPRLHDPTSSSSSSCSGPCQVPGTLPRAPACGANRPPSTTPQRCTATGLFPPSSRGIPHRPPAPIGSFSLRLTLAAHVAAASISSRLLGYTHHTRILHPTSPPPRPPWPLEAVRIALAAHVSRVPTGLLHHLTACILPPQARDRRTP</sequence>
<reference evidence="1" key="1">
    <citation type="submission" date="2024-12" db="EMBL/GenBank/DDBJ databases">
        <title>Comparative genomics and development of molecular markers within Purpureocillium lilacinum and among Purpureocillium species.</title>
        <authorList>
            <person name="Yeh Z.-Y."/>
            <person name="Ni N.-T."/>
            <person name="Lo P.-H."/>
            <person name="Mushyakhwo K."/>
            <person name="Lin C.-F."/>
            <person name="Nai Y.-S."/>
        </authorList>
    </citation>
    <scope>NUCLEOTIDE SEQUENCE</scope>
    <source>
        <strain evidence="1">NCHU-NPUST-175</strain>
    </source>
</reference>
<evidence type="ECO:0000313" key="2">
    <source>
        <dbReference type="Proteomes" id="UP001638806"/>
    </source>
</evidence>
<dbReference type="Proteomes" id="UP001638806">
    <property type="component" value="Unassembled WGS sequence"/>
</dbReference>
<name>A0ACC4DUK0_PURLI</name>
<proteinExistence type="predicted"/>
<evidence type="ECO:0000313" key="1">
    <source>
        <dbReference type="EMBL" id="KAL3958970.1"/>
    </source>
</evidence>
<gene>
    <name evidence="1" type="ORF">ACCO45_007132</name>
</gene>
<dbReference type="EMBL" id="JBGNUJ010000006">
    <property type="protein sequence ID" value="KAL3958970.1"/>
    <property type="molecule type" value="Genomic_DNA"/>
</dbReference>
<protein>
    <submittedName>
        <fullName evidence="1">Uncharacterized protein</fullName>
    </submittedName>
</protein>